<dbReference type="GO" id="GO:0016780">
    <property type="term" value="F:phosphotransferase activity, for other substituted phosphate groups"/>
    <property type="evidence" value="ECO:0007669"/>
    <property type="project" value="TreeGrafter"/>
</dbReference>
<dbReference type="PANTHER" id="PTHR30576">
    <property type="entry name" value="COLANIC BIOSYNTHESIS UDP-GLUCOSE LIPID CARRIER TRANSFERASE"/>
    <property type="match status" value="1"/>
</dbReference>
<dbReference type="Pfam" id="PF02397">
    <property type="entry name" value="Bac_transf"/>
    <property type="match status" value="1"/>
</dbReference>
<keyword evidence="6" id="KW-1133">Transmembrane helix</keyword>
<keyword evidence="3" id="KW-1003">Cell membrane</keyword>
<keyword evidence="5" id="KW-0812">Transmembrane</keyword>
<keyword evidence="4" id="KW-0808">Transferase</keyword>
<gene>
    <name evidence="10" type="ORF">DLJ53_04070</name>
</gene>
<feature type="domain" description="Bacterial sugar transferase" evidence="9">
    <location>
        <begin position="50"/>
        <end position="241"/>
    </location>
</feature>
<comment type="similarity">
    <text evidence="2">Belongs to the bacterial sugar transferase family.</text>
</comment>
<dbReference type="InterPro" id="IPR003362">
    <property type="entry name" value="Bact_transf"/>
</dbReference>
<dbReference type="AlphaFoldDB" id="A0A8B2NTZ1"/>
<reference evidence="10 11" key="1">
    <citation type="submission" date="2018-05" db="EMBL/GenBank/DDBJ databases">
        <title>Acuticoccus sediminis sp. nov., isolated from deep-sea sediment of Indian Ocean.</title>
        <authorList>
            <person name="Liu X."/>
            <person name="Lai Q."/>
            <person name="Du Y."/>
            <person name="Sun F."/>
            <person name="Zhang X."/>
            <person name="Wang S."/>
            <person name="Shao Z."/>
        </authorList>
    </citation>
    <scope>NUCLEOTIDE SEQUENCE [LARGE SCALE GENOMIC DNA]</scope>
    <source>
        <strain evidence="10 11">PTG4-2</strain>
    </source>
</reference>
<name>A0A8B2NTZ1_9HYPH</name>
<sequence>MGGVLNSTVLSAGVNRKSAKPWGTRTTKARYAALGHADSGRSNPLSRGAKRMLDVAIAASGLVACAPLVAGAAIATKVLDPGPVFFAHERVGRDGRRFRCLKLRSMSVNGEGILAEHLANDQEAAAEWAETQKLRDDPRVSRWGRFLRKTSIDELPQLFNVLRGDMSIVGPRPVTEAELDRYRNQRRAYLSVRPGLTGPWQVSGRSSIGFQRRVALDTHYVKTWSLMKDIRLMAQTIPAVLGSRGSY</sequence>
<dbReference type="GO" id="GO:0005886">
    <property type="term" value="C:plasma membrane"/>
    <property type="evidence" value="ECO:0007669"/>
    <property type="project" value="UniProtKB-SubCell"/>
</dbReference>
<dbReference type="PANTHER" id="PTHR30576:SF4">
    <property type="entry name" value="UNDECAPRENYL-PHOSPHATE GALACTOSE PHOSPHOTRANSFERASE"/>
    <property type="match status" value="1"/>
</dbReference>
<evidence type="ECO:0000256" key="1">
    <source>
        <dbReference type="ARBA" id="ARBA00004236"/>
    </source>
</evidence>
<keyword evidence="11" id="KW-1185">Reference proteome</keyword>
<comment type="caution">
    <text evidence="10">The sequence shown here is derived from an EMBL/GenBank/DDBJ whole genome shotgun (WGS) entry which is preliminary data.</text>
</comment>
<evidence type="ECO:0000259" key="9">
    <source>
        <dbReference type="Pfam" id="PF02397"/>
    </source>
</evidence>
<evidence type="ECO:0000313" key="11">
    <source>
        <dbReference type="Proteomes" id="UP000249590"/>
    </source>
</evidence>
<dbReference type="EMBL" id="QHHQ01000001">
    <property type="protein sequence ID" value="RAI03667.1"/>
    <property type="molecule type" value="Genomic_DNA"/>
</dbReference>
<evidence type="ECO:0000256" key="2">
    <source>
        <dbReference type="ARBA" id="ARBA00006464"/>
    </source>
</evidence>
<dbReference type="GO" id="GO:0000271">
    <property type="term" value="P:polysaccharide biosynthetic process"/>
    <property type="evidence" value="ECO:0007669"/>
    <property type="project" value="UniProtKB-KW"/>
</dbReference>
<keyword evidence="8" id="KW-0270">Exopolysaccharide synthesis</keyword>
<evidence type="ECO:0000256" key="8">
    <source>
        <dbReference type="ARBA" id="ARBA00023169"/>
    </source>
</evidence>
<organism evidence="10 11">
    <name type="scientific">Acuticoccus sediminis</name>
    <dbReference type="NCBI Taxonomy" id="2184697"/>
    <lineage>
        <taxon>Bacteria</taxon>
        <taxon>Pseudomonadati</taxon>
        <taxon>Pseudomonadota</taxon>
        <taxon>Alphaproteobacteria</taxon>
        <taxon>Hyphomicrobiales</taxon>
        <taxon>Amorphaceae</taxon>
        <taxon>Acuticoccus</taxon>
    </lineage>
</organism>
<evidence type="ECO:0000256" key="4">
    <source>
        <dbReference type="ARBA" id="ARBA00022679"/>
    </source>
</evidence>
<dbReference type="Proteomes" id="UP000249590">
    <property type="component" value="Unassembled WGS sequence"/>
</dbReference>
<evidence type="ECO:0000313" key="10">
    <source>
        <dbReference type="EMBL" id="RAI03667.1"/>
    </source>
</evidence>
<protein>
    <submittedName>
        <fullName evidence="10">Exopolysaccharide biosynthesis protein</fullName>
    </submittedName>
</protein>
<proteinExistence type="inferred from homology"/>
<comment type="subcellular location">
    <subcellularLocation>
        <location evidence="1">Cell membrane</location>
    </subcellularLocation>
</comment>
<accession>A0A8B2NTZ1</accession>
<evidence type="ECO:0000256" key="7">
    <source>
        <dbReference type="ARBA" id="ARBA00023136"/>
    </source>
</evidence>
<evidence type="ECO:0000256" key="6">
    <source>
        <dbReference type="ARBA" id="ARBA00022989"/>
    </source>
</evidence>
<evidence type="ECO:0000256" key="3">
    <source>
        <dbReference type="ARBA" id="ARBA00022475"/>
    </source>
</evidence>
<keyword evidence="7" id="KW-0472">Membrane</keyword>
<evidence type="ECO:0000256" key="5">
    <source>
        <dbReference type="ARBA" id="ARBA00022692"/>
    </source>
</evidence>